<keyword evidence="6" id="KW-1185">Reference proteome</keyword>
<evidence type="ECO:0000256" key="1">
    <source>
        <dbReference type="SAM" id="MobiDB-lite"/>
    </source>
</evidence>
<evidence type="ECO:0000256" key="2">
    <source>
        <dbReference type="SAM" id="Phobius"/>
    </source>
</evidence>
<dbReference type="Proteomes" id="UP000078529">
    <property type="component" value="Unassembled WGS sequence"/>
</dbReference>
<sequence>MSPRLDDRPHVLGSAASTPKLGSQAKQGEARPRAPLAEGEPLERSPWHVSLFLRRFLLALAVGLPAIFLVSDSWGEAFLLSAVFVVALQAIYLVLAFLFI</sequence>
<gene>
    <name evidence="3" type="ORF">NS226_22855</name>
    <name evidence="4" type="ORF">NS365_03335</name>
</gene>
<evidence type="ECO:0000313" key="4">
    <source>
        <dbReference type="EMBL" id="KTR07612.1"/>
    </source>
</evidence>
<protein>
    <submittedName>
        <fullName evidence="4">Uncharacterized protein</fullName>
    </submittedName>
</protein>
<accession>A0A175RXJ2</accession>
<dbReference type="EMBL" id="LDPZ01000088">
    <property type="protein sequence ID" value="KTQ80359.1"/>
    <property type="molecule type" value="Genomic_DNA"/>
</dbReference>
<feature type="region of interest" description="Disordered" evidence="1">
    <location>
        <begin position="1"/>
        <end position="39"/>
    </location>
</feature>
<feature type="transmembrane region" description="Helical" evidence="2">
    <location>
        <begin position="52"/>
        <end position="71"/>
    </location>
</feature>
<dbReference type="RefSeq" id="WP_058598858.1">
    <property type="nucleotide sequence ID" value="NZ_LDPZ01000088.1"/>
</dbReference>
<feature type="compositionally biased region" description="Polar residues" evidence="1">
    <location>
        <begin position="15"/>
        <end position="26"/>
    </location>
</feature>
<feature type="compositionally biased region" description="Basic and acidic residues" evidence="1">
    <location>
        <begin position="1"/>
        <end position="10"/>
    </location>
</feature>
<keyword evidence="2" id="KW-0812">Transmembrane</keyword>
<organism evidence="4 6">
    <name type="scientific">Aureimonas ureilytica</name>
    <dbReference type="NCBI Taxonomy" id="401562"/>
    <lineage>
        <taxon>Bacteria</taxon>
        <taxon>Pseudomonadati</taxon>
        <taxon>Pseudomonadota</taxon>
        <taxon>Alphaproteobacteria</taxon>
        <taxon>Hyphomicrobiales</taxon>
        <taxon>Aurantimonadaceae</taxon>
        <taxon>Aureimonas</taxon>
    </lineage>
</organism>
<evidence type="ECO:0000313" key="6">
    <source>
        <dbReference type="Proteomes" id="UP000078529"/>
    </source>
</evidence>
<dbReference type="STRING" id="401562.NS365_03335"/>
<keyword evidence="2" id="KW-1133">Transmembrane helix</keyword>
<dbReference type="PATRIC" id="fig|401562.3.peg.5089"/>
<evidence type="ECO:0000313" key="5">
    <source>
        <dbReference type="Proteomes" id="UP000078272"/>
    </source>
</evidence>
<evidence type="ECO:0000313" key="3">
    <source>
        <dbReference type="EMBL" id="KTQ80359.1"/>
    </source>
</evidence>
<dbReference type="EMBL" id="LDQA01000009">
    <property type="protein sequence ID" value="KTR07612.1"/>
    <property type="molecule type" value="Genomic_DNA"/>
</dbReference>
<dbReference type="AlphaFoldDB" id="A0A175RXJ2"/>
<reference evidence="5 6" key="1">
    <citation type="journal article" date="2016" name="Front. Microbiol.">
        <title>Genomic Resource of Rice Seed Associated Bacteria.</title>
        <authorList>
            <person name="Midha S."/>
            <person name="Bansal K."/>
            <person name="Sharma S."/>
            <person name="Kumar N."/>
            <person name="Patil P.P."/>
            <person name="Chaudhry V."/>
            <person name="Patil P.B."/>
        </authorList>
    </citation>
    <scope>NUCLEOTIDE SEQUENCE [LARGE SCALE GENOMIC DNA]</scope>
    <source>
        <strain evidence="3 5">NS226</strain>
        <strain evidence="4 6">NS365</strain>
    </source>
</reference>
<dbReference type="Proteomes" id="UP000078272">
    <property type="component" value="Unassembled WGS sequence"/>
</dbReference>
<comment type="caution">
    <text evidence="4">The sequence shown here is derived from an EMBL/GenBank/DDBJ whole genome shotgun (WGS) entry which is preliminary data.</text>
</comment>
<keyword evidence="2" id="KW-0472">Membrane</keyword>
<name>A0A175RXJ2_9HYPH</name>
<feature type="transmembrane region" description="Helical" evidence="2">
    <location>
        <begin position="77"/>
        <end position="99"/>
    </location>
</feature>
<proteinExistence type="predicted"/>